<dbReference type="InterPro" id="IPR046338">
    <property type="entry name" value="GAIN_dom_sf"/>
</dbReference>
<dbReference type="InterPro" id="IPR000203">
    <property type="entry name" value="GPS"/>
</dbReference>
<feature type="transmembrane region" description="Helical" evidence="14">
    <location>
        <begin position="771"/>
        <end position="792"/>
    </location>
</feature>
<feature type="transmembrane region" description="Helical" evidence="14">
    <location>
        <begin position="812"/>
        <end position="838"/>
    </location>
</feature>
<keyword evidence="7 14" id="KW-1133">Transmembrane helix</keyword>
<dbReference type="GO" id="GO:0030246">
    <property type="term" value="F:carbohydrate binding"/>
    <property type="evidence" value="ECO:0007669"/>
    <property type="project" value="UniProtKB-KW"/>
</dbReference>
<dbReference type="InterPro" id="IPR032471">
    <property type="entry name" value="AGRL2-4_GAIN_subdom_A"/>
</dbReference>
<dbReference type="EMBL" id="JABSTV010001255">
    <property type="protein sequence ID" value="KAH7935353.1"/>
    <property type="molecule type" value="Genomic_DNA"/>
</dbReference>
<dbReference type="InterPro" id="IPR043159">
    <property type="entry name" value="Lectin_gal-bd_sf"/>
</dbReference>
<dbReference type="FunFam" id="1.20.1070.10:FF:000200">
    <property type="entry name" value="Adhesion G protein-coupled receptor L3"/>
    <property type="match status" value="1"/>
</dbReference>
<feature type="compositionally biased region" description="Low complexity" evidence="13">
    <location>
        <begin position="177"/>
        <end position="219"/>
    </location>
</feature>
<feature type="compositionally biased region" description="Basic residues" evidence="13">
    <location>
        <begin position="1066"/>
        <end position="1078"/>
    </location>
</feature>
<keyword evidence="5" id="KW-0732">Signal</keyword>
<evidence type="ECO:0000256" key="9">
    <source>
        <dbReference type="ARBA" id="ARBA00023136"/>
    </source>
</evidence>
<dbReference type="GO" id="GO:0007166">
    <property type="term" value="P:cell surface receptor signaling pathway"/>
    <property type="evidence" value="ECO:0007669"/>
    <property type="project" value="InterPro"/>
</dbReference>
<dbReference type="Gene3D" id="1.25.40.610">
    <property type="match status" value="1"/>
</dbReference>
<dbReference type="Proteomes" id="UP000821837">
    <property type="component" value="Unassembled WGS sequence"/>
</dbReference>
<keyword evidence="8" id="KW-0297">G-protein coupled receptor</keyword>
<dbReference type="InterPro" id="IPR017981">
    <property type="entry name" value="GPCR_2-like_7TM"/>
</dbReference>
<proteinExistence type="inferred from homology"/>
<dbReference type="InterPro" id="IPR057244">
    <property type="entry name" value="GAIN_B"/>
</dbReference>
<feature type="region of interest" description="Disordered" evidence="13">
    <location>
        <begin position="119"/>
        <end position="269"/>
    </location>
</feature>
<dbReference type="Gene3D" id="2.60.220.50">
    <property type="match status" value="1"/>
</dbReference>
<keyword evidence="4 14" id="KW-0812">Transmembrane</keyword>
<name>A0A9D4PCZ2_RHISA</name>
<dbReference type="CDD" id="cd22830">
    <property type="entry name" value="Gal_Rha_Lectin_dCirl"/>
    <property type="match status" value="1"/>
</dbReference>
<dbReference type="Pfam" id="PF16489">
    <property type="entry name" value="GAIN"/>
    <property type="match status" value="1"/>
</dbReference>
<comment type="similarity">
    <text evidence="2">Belongs to the G-protein coupled receptor 2 family. LN-TM7 subfamily.</text>
</comment>
<dbReference type="InterPro" id="IPR000832">
    <property type="entry name" value="GPCR_2_secretin-like"/>
</dbReference>
<accession>A0A9D4PCZ2</accession>
<feature type="region of interest" description="Disordered" evidence="13">
    <location>
        <begin position="1021"/>
        <end position="1083"/>
    </location>
</feature>
<keyword evidence="10" id="KW-1015">Disulfide bond</keyword>
<feature type="compositionally biased region" description="Low complexity" evidence="13">
    <location>
        <begin position="1288"/>
        <end position="1298"/>
    </location>
</feature>
<dbReference type="Gene3D" id="4.10.1240.10">
    <property type="entry name" value="GPCR, family 2, extracellular hormone receptor domain"/>
    <property type="match status" value="1"/>
</dbReference>
<evidence type="ECO:0008006" key="20">
    <source>
        <dbReference type="Google" id="ProtNLM"/>
    </source>
</evidence>
<comment type="subcellular location">
    <subcellularLocation>
        <location evidence="1">Cell membrane</location>
        <topology evidence="1">Multi-pass membrane protein</topology>
    </subcellularLocation>
</comment>
<evidence type="ECO:0000256" key="7">
    <source>
        <dbReference type="ARBA" id="ARBA00022989"/>
    </source>
</evidence>
<feature type="region of interest" description="Disordered" evidence="13">
    <location>
        <begin position="1103"/>
        <end position="1138"/>
    </location>
</feature>
<feature type="domain" description="SUEL-type lectin" evidence="16">
    <location>
        <begin position="24"/>
        <end position="113"/>
    </location>
</feature>
<dbReference type="FunFam" id="2.60.120.740:FF:000001">
    <property type="entry name" value="Adhesion G protein-coupled receptor L2"/>
    <property type="match status" value="1"/>
</dbReference>
<feature type="transmembrane region" description="Helical" evidence="14">
    <location>
        <begin position="727"/>
        <end position="751"/>
    </location>
</feature>
<dbReference type="SMART" id="SM00008">
    <property type="entry name" value="HormR"/>
    <property type="match status" value="1"/>
</dbReference>
<feature type="region of interest" description="Disordered" evidence="13">
    <location>
        <begin position="1277"/>
        <end position="1306"/>
    </location>
</feature>
<dbReference type="Gene3D" id="1.20.1070.10">
    <property type="entry name" value="Rhodopsin 7-helix transmembrane proteins"/>
    <property type="match status" value="1"/>
</dbReference>
<dbReference type="PROSITE" id="PS50228">
    <property type="entry name" value="SUEL_LECTIN"/>
    <property type="match status" value="1"/>
</dbReference>
<dbReference type="GO" id="GO:0004930">
    <property type="term" value="F:G protein-coupled receptor activity"/>
    <property type="evidence" value="ECO:0007669"/>
    <property type="project" value="UniProtKB-KW"/>
</dbReference>
<feature type="compositionally biased region" description="Low complexity" evidence="13">
    <location>
        <begin position="1128"/>
        <end position="1137"/>
    </location>
</feature>
<feature type="compositionally biased region" description="Basic and acidic residues" evidence="13">
    <location>
        <begin position="232"/>
        <end position="243"/>
    </location>
</feature>
<feature type="compositionally biased region" description="Polar residues" evidence="13">
    <location>
        <begin position="964"/>
        <end position="975"/>
    </location>
</feature>
<dbReference type="PROSITE" id="PS50261">
    <property type="entry name" value="G_PROTEIN_RECEP_F2_4"/>
    <property type="match status" value="1"/>
</dbReference>
<keyword evidence="12" id="KW-0807">Transducer</keyword>
<feature type="transmembrane region" description="Helical" evidence="14">
    <location>
        <begin position="862"/>
        <end position="884"/>
    </location>
</feature>
<keyword evidence="9 14" id="KW-0472">Membrane</keyword>
<evidence type="ECO:0000256" key="14">
    <source>
        <dbReference type="SAM" id="Phobius"/>
    </source>
</evidence>
<evidence type="ECO:0000256" key="13">
    <source>
        <dbReference type="SAM" id="MobiDB-lite"/>
    </source>
</evidence>
<keyword evidence="19" id="KW-1185">Reference proteome</keyword>
<organism evidence="18 19">
    <name type="scientific">Rhipicephalus sanguineus</name>
    <name type="common">Brown dog tick</name>
    <name type="synonym">Ixodes sanguineus</name>
    <dbReference type="NCBI Taxonomy" id="34632"/>
    <lineage>
        <taxon>Eukaryota</taxon>
        <taxon>Metazoa</taxon>
        <taxon>Ecdysozoa</taxon>
        <taxon>Arthropoda</taxon>
        <taxon>Chelicerata</taxon>
        <taxon>Arachnida</taxon>
        <taxon>Acari</taxon>
        <taxon>Parasitiformes</taxon>
        <taxon>Ixodida</taxon>
        <taxon>Ixodoidea</taxon>
        <taxon>Ixodidae</taxon>
        <taxon>Rhipicephalinae</taxon>
        <taxon>Rhipicephalus</taxon>
        <taxon>Rhipicephalus</taxon>
    </lineage>
</organism>
<feature type="compositionally biased region" description="Polar residues" evidence="13">
    <location>
        <begin position="1039"/>
        <end position="1063"/>
    </location>
</feature>
<evidence type="ECO:0000256" key="5">
    <source>
        <dbReference type="ARBA" id="ARBA00022729"/>
    </source>
</evidence>
<evidence type="ECO:0000256" key="4">
    <source>
        <dbReference type="ARBA" id="ARBA00022692"/>
    </source>
</evidence>
<dbReference type="PRINTS" id="PR00249">
    <property type="entry name" value="GPCRSECRETIN"/>
</dbReference>
<feature type="domain" description="GAIN-B" evidence="15">
    <location>
        <begin position="480"/>
        <end position="659"/>
    </location>
</feature>
<dbReference type="Pfam" id="PF00002">
    <property type="entry name" value="7tm_2"/>
    <property type="match status" value="1"/>
</dbReference>
<dbReference type="VEuPathDB" id="VectorBase:RSAN_057819"/>
<reference evidence="18" key="2">
    <citation type="submission" date="2021-09" db="EMBL/GenBank/DDBJ databases">
        <authorList>
            <person name="Jia N."/>
            <person name="Wang J."/>
            <person name="Shi W."/>
            <person name="Du L."/>
            <person name="Sun Y."/>
            <person name="Zhan W."/>
            <person name="Jiang J."/>
            <person name="Wang Q."/>
            <person name="Zhang B."/>
            <person name="Ji P."/>
            <person name="Sakyi L.B."/>
            <person name="Cui X."/>
            <person name="Yuan T."/>
            <person name="Jiang B."/>
            <person name="Yang W."/>
            <person name="Lam T.T.-Y."/>
            <person name="Chang Q."/>
            <person name="Ding S."/>
            <person name="Wang X."/>
            <person name="Zhu J."/>
            <person name="Ruan X."/>
            <person name="Zhao L."/>
            <person name="Wei J."/>
            <person name="Que T."/>
            <person name="Du C."/>
            <person name="Cheng J."/>
            <person name="Dai P."/>
            <person name="Han X."/>
            <person name="Huang E."/>
            <person name="Gao Y."/>
            <person name="Liu J."/>
            <person name="Shao H."/>
            <person name="Ye R."/>
            <person name="Li L."/>
            <person name="Wei W."/>
            <person name="Wang X."/>
            <person name="Wang C."/>
            <person name="Huo Q."/>
            <person name="Li W."/>
            <person name="Guo W."/>
            <person name="Chen H."/>
            <person name="Chen S."/>
            <person name="Zhou L."/>
            <person name="Zhou L."/>
            <person name="Ni X."/>
            <person name="Tian J."/>
            <person name="Zhou Y."/>
            <person name="Sheng Y."/>
            <person name="Liu T."/>
            <person name="Pan Y."/>
            <person name="Xia L."/>
            <person name="Li J."/>
            <person name="Zhao F."/>
            <person name="Cao W."/>
        </authorList>
    </citation>
    <scope>NUCLEOTIDE SEQUENCE</scope>
    <source>
        <strain evidence="18">Rsan-2018</strain>
        <tissue evidence="18">Larvae</tissue>
    </source>
</reference>
<evidence type="ECO:0000256" key="6">
    <source>
        <dbReference type="ARBA" id="ARBA00022734"/>
    </source>
</evidence>
<evidence type="ECO:0000259" key="16">
    <source>
        <dbReference type="PROSITE" id="PS50228"/>
    </source>
</evidence>
<feature type="transmembrane region" description="Helical" evidence="14">
    <location>
        <begin position="702"/>
        <end position="721"/>
    </location>
</feature>
<keyword evidence="6" id="KW-0430">Lectin</keyword>
<dbReference type="PROSITE" id="PS50221">
    <property type="entry name" value="GAIN_B"/>
    <property type="match status" value="1"/>
</dbReference>
<gene>
    <name evidence="18" type="ORF">HPB52_006740</name>
</gene>
<comment type="caution">
    <text evidence="18">The sequence shown here is derived from an EMBL/GenBank/DDBJ whole genome shotgun (WGS) entry which is preliminary data.</text>
</comment>
<dbReference type="Pfam" id="PF01825">
    <property type="entry name" value="GPS"/>
    <property type="match status" value="1"/>
</dbReference>
<keyword evidence="11" id="KW-0675">Receptor</keyword>
<evidence type="ECO:0000256" key="3">
    <source>
        <dbReference type="ARBA" id="ARBA00022475"/>
    </source>
</evidence>
<evidence type="ECO:0000256" key="8">
    <source>
        <dbReference type="ARBA" id="ARBA00023040"/>
    </source>
</evidence>
<dbReference type="GO" id="GO:0005886">
    <property type="term" value="C:plasma membrane"/>
    <property type="evidence" value="ECO:0007669"/>
    <property type="project" value="UniProtKB-SubCell"/>
</dbReference>
<evidence type="ECO:0000313" key="19">
    <source>
        <dbReference type="Proteomes" id="UP000821837"/>
    </source>
</evidence>
<reference evidence="18" key="1">
    <citation type="journal article" date="2020" name="Cell">
        <title>Large-Scale Comparative Analyses of Tick Genomes Elucidate Their Genetic Diversity and Vector Capacities.</title>
        <authorList>
            <consortium name="Tick Genome and Microbiome Consortium (TIGMIC)"/>
            <person name="Jia N."/>
            <person name="Wang J."/>
            <person name="Shi W."/>
            <person name="Du L."/>
            <person name="Sun Y."/>
            <person name="Zhan W."/>
            <person name="Jiang J.F."/>
            <person name="Wang Q."/>
            <person name="Zhang B."/>
            <person name="Ji P."/>
            <person name="Bell-Sakyi L."/>
            <person name="Cui X.M."/>
            <person name="Yuan T.T."/>
            <person name="Jiang B.G."/>
            <person name="Yang W.F."/>
            <person name="Lam T.T."/>
            <person name="Chang Q.C."/>
            <person name="Ding S.J."/>
            <person name="Wang X.J."/>
            <person name="Zhu J.G."/>
            <person name="Ruan X.D."/>
            <person name="Zhao L."/>
            <person name="Wei J.T."/>
            <person name="Ye R.Z."/>
            <person name="Que T.C."/>
            <person name="Du C.H."/>
            <person name="Zhou Y.H."/>
            <person name="Cheng J.X."/>
            <person name="Dai P.F."/>
            <person name="Guo W.B."/>
            <person name="Han X.H."/>
            <person name="Huang E.J."/>
            <person name="Li L.F."/>
            <person name="Wei W."/>
            <person name="Gao Y.C."/>
            <person name="Liu J.Z."/>
            <person name="Shao H.Z."/>
            <person name="Wang X."/>
            <person name="Wang C.C."/>
            <person name="Yang T.C."/>
            <person name="Huo Q.B."/>
            <person name="Li W."/>
            <person name="Chen H.Y."/>
            <person name="Chen S.E."/>
            <person name="Zhou L.G."/>
            <person name="Ni X.B."/>
            <person name="Tian J.H."/>
            <person name="Sheng Y."/>
            <person name="Liu T."/>
            <person name="Pan Y.S."/>
            <person name="Xia L.Y."/>
            <person name="Li J."/>
            <person name="Zhao F."/>
            <person name="Cao W.C."/>
        </authorList>
    </citation>
    <scope>NUCLEOTIDE SEQUENCE</scope>
    <source>
        <strain evidence="18">Rsan-2018</strain>
    </source>
</reference>
<evidence type="ECO:0000256" key="2">
    <source>
        <dbReference type="ARBA" id="ARBA00010933"/>
    </source>
</evidence>
<feature type="transmembrane region" description="Helical" evidence="14">
    <location>
        <begin position="890"/>
        <end position="911"/>
    </location>
</feature>
<sequence length="1306" mass="144592">MFDDVSGLGGLPLLERIRYTTEYTCEGRELNISCPDNYQIHLVRANYGRLSIGICNDFGRLDWSVNCMSYKSFLIMQDRCAHKSSCGTHVSSSLFGDPCPGTLKYLEMQYHCVLATASPTPSGGAKEHPRPPLHGPAVTNTTSHPQQLGPRDRPTASPNLNVPNIHRSKQDGYAPVATSKRPAPSTTAPTTTTSTTTTTTTSTPVPTTSRPASTTSASPMRPGVGGEDDDDLRPVPDMRDFNRNRYPTPDSRPPWHEFTPFATGQPGGAVTEDPSFDATPGGGGAEEYCAPTTSRELSWNWTRAGNTAVQKCPGGATGVAKWKCSRVGLRWVPDKPDLRLCRSLWVENLRERLESGESIISVAIDLSLMTQTKWLFSQDVKHIAAIVQQMLSKAVSSMETFLDAWHREQVFKELLDAISETASNLLELKQRPAWQDLSSADQKQVLTMLMAALEESALLLAESFSSESFFPVVKSNILLSVKVIDSRWTMNIQFPSMSETQSLQWSGMQDSVLLPVESIAQFSKHGLGKVVFIAYNGVENFLRPEPMVRQGVDGYISDDGYSEQPNVVFNPGTHVVNSRVVAASVGRHRNSHLPQPITVTLKHLQETNVSNPQCVFWNYDMQTWSTEGCWVHFYNSTHTTCACDHLTNFAVLMEVQPVQAYSTNPRTLKVITTVGCVLASLFLLVTIILLHILSFKKNDRLWIHRNLTLCLLISEFVFIGGISQTHLPVLCGVVAGLLHYFLLVAFAWMFLEGFQIYTVLMEPMDSHRSRLWWFCSLAYIAPAVIVSIAAIIDPYSFGTSSYCWLESQNYFIFSFVGPCVGVVFGCVIFLCISACVLCHQGSTTTAVKCKEEAKLRRVRSDIWWAVFLVAIMSLAWGSGILYVVKYTAMFAYLFCIFNSLQGAYVLFFCCWKNEMVQEEVQRVLKNVPWLPECLRRSSGNDDNPPPHVLSNGTAAQLSVVQQSWNSQDKNSTVTPKFTIPGHQSMDRVSNNRSLALASPDASSRILEQGQNNINALSQVSGGTLHRSSASNNISGINSPEQQPSHPNKLQRTPSHLKSGQAAQNGPHHRTWAHSRRPGHYSDSSSVYSAFADHIYESIDGDASSVDRLSDVPPPPAPPQSEAFYGDLSDMSQHSSSSYGYDQRPLLVTPLPGKYQATPLAHVMQGFARDYASSSPEMPRYGTDQQRHYGSGRRKHDIIGFNGPPYSPKMLYEAALAQRLEDAPTNFSSDSGMVADSEDCWGTSPTLPDLLHGPVESNPVVMAVLDGEKVVSRIRPDAMMTTPSDPRLQQQQQQPQHPQRYNLSTYC</sequence>
<dbReference type="SMART" id="SM00303">
    <property type="entry name" value="GPS"/>
    <property type="match status" value="1"/>
</dbReference>
<protein>
    <recommendedName>
        <fullName evidence="20">Latrophilin Cirl</fullName>
    </recommendedName>
</protein>
<dbReference type="InterPro" id="IPR001879">
    <property type="entry name" value="GPCR_2_extracellular_dom"/>
</dbReference>
<evidence type="ECO:0000259" key="17">
    <source>
        <dbReference type="PROSITE" id="PS50261"/>
    </source>
</evidence>
<evidence type="ECO:0000256" key="1">
    <source>
        <dbReference type="ARBA" id="ARBA00004651"/>
    </source>
</evidence>
<feature type="domain" description="G-protein coupled receptors family 2 profile 2" evidence="17">
    <location>
        <begin position="668"/>
        <end position="913"/>
    </location>
</feature>
<dbReference type="InterPro" id="IPR000922">
    <property type="entry name" value="Lectin_gal-bd_dom"/>
</dbReference>
<dbReference type="PANTHER" id="PTHR12011:SF347">
    <property type="entry name" value="FI21270P1-RELATED"/>
    <property type="match status" value="1"/>
</dbReference>
<dbReference type="PANTHER" id="PTHR12011">
    <property type="entry name" value="ADHESION G-PROTEIN COUPLED RECEPTOR"/>
    <property type="match status" value="1"/>
</dbReference>
<evidence type="ECO:0000256" key="12">
    <source>
        <dbReference type="ARBA" id="ARBA00023224"/>
    </source>
</evidence>
<evidence type="ECO:0000313" key="18">
    <source>
        <dbReference type="EMBL" id="KAH7935353.1"/>
    </source>
</evidence>
<feature type="compositionally biased region" description="Low complexity" evidence="13">
    <location>
        <begin position="1027"/>
        <end position="1038"/>
    </location>
</feature>
<dbReference type="Pfam" id="PF02140">
    <property type="entry name" value="SUEL_Lectin"/>
    <property type="match status" value="1"/>
</dbReference>
<feature type="region of interest" description="Disordered" evidence="13">
    <location>
        <begin position="964"/>
        <end position="989"/>
    </location>
</feature>
<feature type="region of interest" description="Disordered" evidence="13">
    <location>
        <begin position="1173"/>
        <end position="1195"/>
    </location>
</feature>
<feature type="transmembrane region" description="Helical" evidence="14">
    <location>
        <begin position="670"/>
        <end position="690"/>
    </location>
</feature>
<evidence type="ECO:0000256" key="11">
    <source>
        <dbReference type="ARBA" id="ARBA00023170"/>
    </source>
</evidence>
<evidence type="ECO:0000256" key="10">
    <source>
        <dbReference type="ARBA" id="ARBA00023157"/>
    </source>
</evidence>
<dbReference type="InterPro" id="IPR036445">
    <property type="entry name" value="GPCR_2_extracell_dom_sf"/>
</dbReference>
<evidence type="ECO:0000259" key="15">
    <source>
        <dbReference type="PROSITE" id="PS50221"/>
    </source>
</evidence>
<dbReference type="Gene3D" id="2.60.120.740">
    <property type="match status" value="1"/>
</dbReference>
<keyword evidence="3" id="KW-1003">Cell membrane</keyword>